<dbReference type="GO" id="GO:0051117">
    <property type="term" value="F:ATPase binding"/>
    <property type="evidence" value="ECO:0007669"/>
    <property type="project" value="TreeGrafter"/>
</dbReference>
<dbReference type="InterPro" id="IPR023562">
    <property type="entry name" value="ClpP/TepA"/>
</dbReference>
<accession>A0A1C3E9G2</accession>
<keyword evidence="4" id="KW-0378">Hydrolase</keyword>
<feature type="compositionally biased region" description="Acidic residues" evidence="7">
    <location>
        <begin position="215"/>
        <end position="229"/>
    </location>
</feature>
<dbReference type="STRING" id="1080227.A8L45_21415"/>
<dbReference type="InterPro" id="IPR001907">
    <property type="entry name" value="ClpP"/>
</dbReference>
<feature type="region of interest" description="Disordered" evidence="7">
    <location>
        <begin position="208"/>
        <end position="255"/>
    </location>
</feature>
<dbReference type="GO" id="GO:0006515">
    <property type="term" value="P:protein quality control for misfolded or incompletely synthesized proteins"/>
    <property type="evidence" value="ECO:0007669"/>
    <property type="project" value="TreeGrafter"/>
</dbReference>
<evidence type="ECO:0000256" key="1">
    <source>
        <dbReference type="ARBA" id="ARBA00007039"/>
    </source>
</evidence>
<organism evidence="8 9">
    <name type="scientific">Veronia pacifica</name>
    <dbReference type="NCBI Taxonomy" id="1080227"/>
    <lineage>
        <taxon>Bacteria</taxon>
        <taxon>Pseudomonadati</taxon>
        <taxon>Pseudomonadota</taxon>
        <taxon>Gammaproteobacteria</taxon>
        <taxon>Vibrionales</taxon>
        <taxon>Vibrionaceae</taxon>
        <taxon>Veronia</taxon>
    </lineage>
</organism>
<keyword evidence="3 8" id="KW-0645">Protease</keyword>
<dbReference type="NCBIfam" id="NF045540">
    <property type="entry name" value="scaf_prot_MCP1"/>
    <property type="match status" value="1"/>
</dbReference>
<evidence type="ECO:0000256" key="6">
    <source>
        <dbReference type="RuleBase" id="RU003567"/>
    </source>
</evidence>
<dbReference type="Pfam" id="PF00574">
    <property type="entry name" value="CLP_protease"/>
    <property type="match status" value="1"/>
</dbReference>
<dbReference type="GO" id="GO:0009368">
    <property type="term" value="C:endopeptidase Clp complex"/>
    <property type="evidence" value="ECO:0007669"/>
    <property type="project" value="TreeGrafter"/>
</dbReference>
<reference evidence="8 9" key="1">
    <citation type="submission" date="2016-05" db="EMBL/GenBank/DDBJ databases">
        <title>Genomic Taxonomy of the Vibrionaceae.</title>
        <authorList>
            <person name="Gomez-Gil B."/>
            <person name="Enciso-Ibarra J."/>
        </authorList>
    </citation>
    <scope>NUCLEOTIDE SEQUENCE [LARGE SCALE GENOMIC DNA]</scope>
    <source>
        <strain evidence="8 9">CAIM 1920</strain>
    </source>
</reference>
<dbReference type="PRINTS" id="PR00127">
    <property type="entry name" value="CLPPROTEASEP"/>
</dbReference>
<dbReference type="GO" id="GO:0004252">
    <property type="term" value="F:serine-type endopeptidase activity"/>
    <property type="evidence" value="ECO:0007669"/>
    <property type="project" value="InterPro"/>
</dbReference>
<feature type="compositionally biased region" description="Polar residues" evidence="7">
    <location>
        <begin position="318"/>
        <end position="327"/>
    </location>
</feature>
<feature type="region of interest" description="Disordered" evidence="7">
    <location>
        <begin position="314"/>
        <end position="333"/>
    </location>
</feature>
<dbReference type="SUPFAM" id="SSF52096">
    <property type="entry name" value="ClpP/crotonase"/>
    <property type="match status" value="1"/>
</dbReference>
<keyword evidence="5" id="KW-0720">Serine protease</keyword>
<name>A0A1C3E9G2_9GAMM</name>
<dbReference type="InterPro" id="IPR029045">
    <property type="entry name" value="ClpP/crotonase-like_dom_sf"/>
</dbReference>
<evidence type="ECO:0000313" key="9">
    <source>
        <dbReference type="Proteomes" id="UP000094936"/>
    </source>
</evidence>
<dbReference type="PANTHER" id="PTHR10381">
    <property type="entry name" value="ATP-DEPENDENT CLP PROTEASE PROTEOLYTIC SUBUNIT"/>
    <property type="match status" value="1"/>
</dbReference>
<comment type="similarity">
    <text evidence="1 6">Belongs to the peptidase S14 family.</text>
</comment>
<evidence type="ECO:0000256" key="3">
    <source>
        <dbReference type="ARBA" id="ARBA00022670"/>
    </source>
</evidence>
<dbReference type="GO" id="GO:0004176">
    <property type="term" value="F:ATP-dependent peptidase activity"/>
    <property type="evidence" value="ECO:0007669"/>
    <property type="project" value="InterPro"/>
</dbReference>
<keyword evidence="9" id="KW-1185">Reference proteome</keyword>
<evidence type="ECO:0000256" key="2">
    <source>
        <dbReference type="ARBA" id="ARBA00022490"/>
    </source>
</evidence>
<dbReference type="RefSeq" id="WP_068905417.1">
    <property type="nucleotide sequence ID" value="NZ_JBHUIF010000013.1"/>
</dbReference>
<sequence length="683" mass="74539">MPSKNKRWFTLKNEGDEQPVKVWVHGDIGAYDIEAMDLIRALQSVGTQDAEFRVQSYGGSVYEGLSMYNAIRAHKGKTVAIVDGLAASIATYFLMACDEIQMPENAYLMIHNPSMGAWGGESELESALTQLKNSKQTIAEAYAERCGKPIHDVLAAMHQETWFTAQEALEFGLIDKVVDAVDLSNCLQATSEDALKAFKQPPAVLMNHLKPVPDVPEENTDEPEGEPDPIEPPPLAASAKDTNPPQQVTENMSKPTDNAALLEAAKKENSRQSAIRALCAQHKVKDTLRDEMLNDVNCSESDAAQKILAAIGAHSAAGSESSTPDNISDSHIRADNGNITKDSLQNALLARCDVAELESDNPYKLKTLLDMAEIAIGGEASKCSSRNELVARAFNSGDFAEIITESIRTVMVDEKKLRAPLFRQLANTENLPNFKETDLVTINDAPDLMNVSEDGEYKSALLTGSGEKIQLATFGREIGFTRQAIINDEIALISKVPRKFMQSGYRLADKLYFNAIFSGKMADEKGIFLAPAAKKWGNLRTNIPKNDYQALIMALHKSFATTVSSGGDPLDLRGELLLANPDHAGYLEAVLNTASKPDTFNPAYKKFDKVIETARMADVNGAIALTGKDFDSVVMGFLDGQTDPWLETSDGWTTEGAKFRITYDITAKVVDRRGVAKAEFNAS</sequence>
<dbReference type="Pfam" id="PF25209">
    <property type="entry name" value="Phage_capsid_4"/>
    <property type="match status" value="1"/>
</dbReference>
<dbReference type="Gene3D" id="3.90.226.10">
    <property type="entry name" value="2-enoyl-CoA Hydratase, Chain A, domain 1"/>
    <property type="match status" value="1"/>
</dbReference>
<dbReference type="CDD" id="cd07016">
    <property type="entry name" value="S14_ClpP_1"/>
    <property type="match status" value="1"/>
</dbReference>
<evidence type="ECO:0000256" key="7">
    <source>
        <dbReference type="SAM" id="MobiDB-lite"/>
    </source>
</evidence>
<proteinExistence type="inferred from homology"/>
<feature type="compositionally biased region" description="Polar residues" evidence="7">
    <location>
        <begin position="240"/>
        <end position="255"/>
    </location>
</feature>
<dbReference type="Proteomes" id="UP000094936">
    <property type="component" value="Unassembled WGS sequence"/>
</dbReference>
<keyword evidence="2" id="KW-0963">Cytoplasm</keyword>
<dbReference type="PANTHER" id="PTHR10381:SF70">
    <property type="entry name" value="ATP-DEPENDENT CLP PROTEASE PROTEOLYTIC SUBUNIT"/>
    <property type="match status" value="1"/>
</dbReference>
<protein>
    <recommendedName>
        <fullName evidence="6">ATP-dependent Clp protease proteolytic subunit</fullName>
    </recommendedName>
</protein>
<evidence type="ECO:0000256" key="4">
    <source>
        <dbReference type="ARBA" id="ARBA00022801"/>
    </source>
</evidence>
<dbReference type="EMBL" id="LYBM01000061">
    <property type="protein sequence ID" value="ODA29885.1"/>
    <property type="molecule type" value="Genomic_DNA"/>
</dbReference>
<gene>
    <name evidence="8" type="ORF">A8L45_21415</name>
</gene>
<evidence type="ECO:0000256" key="5">
    <source>
        <dbReference type="ARBA" id="ARBA00022825"/>
    </source>
</evidence>
<dbReference type="NCBIfam" id="NF045542">
    <property type="entry name" value="Clp_rel_HeadMat"/>
    <property type="match status" value="1"/>
</dbReference>
<evidence type="ECO:0000313" key="8">
    <source>
        <dbReference type="EMBL" id="ODA29885.1"/>
    </source>
</evidence>
<dbReference type="AlphaFoldDB" id="A0A1C3E9G2"/>
<dbReference type="OrthoDB" id="9806592at2"/>
<comment type="caution">
    <text evidence="8">The sequence shown here is derived from an EMBL/GenBank/DDBJ whole genome shotgun (WGS) entry which is preliminary data.</text>
</comment>